<reference evidence="2 4" key="1">
    <citation type="journal article" date="2017" name="Nature">
        <title>The sunflower genome provides insights into oil metabolism, flowering and Asterid evolution.</title>
        <authorList>
            <person name="Badouin H."/>
            <person name="Gouzy J."/>
            <person name="Grassa C.J."/>
            <person name="Murat F."/>
            <person name="Staton S.E."/>
            <person name="Cottret L."/>
            <person name="Lelandais-Briere C."/>
            <person name="Owens G.L."/>
            <person name="Carrere S."/>
            <person name="Mayjonade B."/>
            <person name="Legrand L."/>
            <person name="Gill N."/>
            <person name="Kane N.C."/>
            <person name="Bowers J.E."/>
            <person name="Hubner S."/>
            <person name="Bellec A."/>
            <person name="Berard A."/>
            <person name="Berges H."/>
            <person name="Blanchet N."/>
            <person name="Boniface M.C."/>
            <person name="Brunel D."/>
            <person name="Catrice O."/>
            <person name="Chaidir N."/>
            <person name="Claudel C."/>
            <person name="Donnadieu C."/>
            <person name="Faraut T."/>
            <person name="Fievet G."/>
            <person name="Helmstetter N."/>
            <person name="King M."/>
            <person name="Knapp S.J."/>
            <person name="Lai Z."/>
            <person name="Le Paslier M.C."/>
            <person name="Lippi Y."/>
            <person name="Lorenzon L."/>
            <person name="Mandel J.R."/>
            <person name="Marage G."/>
            <person name="Marchand G."/>
            <person name="Marquand E."/>
            <person name="Bret-Mestries E."/>
            <person name="Morien E."/>
            <person name="Nambeesan S."/>
            <person name="Nguyen T."/>
            <person name="Pegot-Espagnet P."/>
            <person name="Pouilly N."/>
            <person name="Raftis F."/>
            <person name="Sallet E."/>
            <person name="Schiex T."/>
            <person name="Thomas J."/>
            <person name="Vandecasteele C."/>
            <person name="Vares D."/>
            <person name="Vear F."/>
            <person name="Vautrin S."/>
            <person name="Crespi M."/>
            <person name="Mangin B."/>
            <person name="Burke J.M."/>
            <person name="Salse J."/>
            <person name="Munos S."/>
            <person name="Vincourt P."/>
            <person name="Rieseberg L.H."/>
            <person name="Langlade N.B."/>
        </authorList>
    </citation>
    <scope>NUCLEOTIDE SEQUENCE [LARGE SCALE GENOMIC DNA]</scope>
    <source>
        <strain evidence="4">cv. SF193</strain>
        <tissue evidence="2">Leaves</tissue>
    </source>
</reference>
<evidence type="ECO:0000313" key="4">
    <source>
        <dbReference type="Proteomes" id="UP000215914"/>
    </source>
</evidence>
<dbReference type="Proteomes" id="UP000215914">
    <property type="component" value="Chromosome 11"/>
</dbReference>
<reference evidence="3" key="2">
    <citation type="submission" date="2017-02" db="EMBL/GenBank/DDBJ databases">
        <title>Sunflower complete genome.</title>
        <authorList>
            <person name="Langlade N."/>
            <person name="Munos S."/>
        </authorList>
    </citation>
    <scope>NUCLEOTIDE SEQUENCE [LARGE SCALE GENOMIC DNA]</scope>
    <source>
        <tissue evidence="3">Leaves</tissue>
    </source>
</reference>
<evidence type="ECO:0000256" key="1">
    <source>
        <dbReference type="SAM" id="MobiDB-lite"/>
    </source>
</evidence>
<feature type="region of interest" description="Disordered" evidence="1">
    <location>
        <begin position="1"/>
        <end position="45"/>
    </location>
</feature>
<proteinExistence type="predicted"/>
<dbReference type="AlphaFoldDB" id="A0A251TEG9"/>
<sequence length="82" mass="8977">MPRCLSRHISPPNFIFRNPNGFQRERETAGGTAPPPETPPSSPIAPAQLIMCRSIVFFVLCSFSVSTFHVQGSSELIQGVCM</sequence>
<evidence type="ECO:0000313" key="2">
    <source>
        <dbReference type="EMBL" id="KAF5784004.1"/>
    </source>
</evidence>
<organism evidence="3 4">
    <name type="scientific">Helianthus annuus</name>
    <name type="common">Common sunflower</name>
    <dbReference type="NCBI Taxonomy" id="4232"/>
    <lineage>
        <taxon>Eukaryota</taxon>
        <taxon>Viridiplantae</taxon>
        <taxon>Streptophyta</taxon>
        <taxon>Embryophyta</taxon>
        <taxon>Tracheophyta</taxon>
        <taxon>Spermatophyta</taxon>
        <taxon>Magnoliopsida</taxon>
        <taxon>eudicotyledons</taxon>
        <taxon>Gunneridae</taxon>
        <taxon>Pentapetalae</taxon>
        <taxon>asterids</taxon>
        <taxon>campanulids</taxon>
        <taxon>Asterales</taxon>
        <taxon>Asteraceae</taxon>
        <taxon>Asteroideae</taxon>
        <taxon>Heliantheae alliance</taxon>
        <taxon>Heliantheae</taxon>
        <taxon>Helianthus</taxon>
    </lineage>
</organism>
<dbReference type="InParanoid" id="A0A251TEG9"/>
<dbReference type="EMBL" id="MNCJ02000326">
    <property type="protein sequence ID" value="KAF5784004.1"/>
    <property type="molecule type" value="Genomic_DNA"/>
</dbReference>
<feature type="compositionally biased region" description="Pro residues" evidence="1">
    <location>
        <begin position="33"/>
        <end position="43"/>
    </location>
</feature>
<evidence type="ECO:0000313" key="3">
    <source>
        <dbReference type="EMBL" id="OTG09139.1"/>
    </source>
</evidence>
<dbReference type="Gramene" id="mRNA:HanXRQr2_Chr11g0514511">
    <property type="protein sequence ID" value="mRNA:HanXRQr2_Chr11g0514511"/>
    <property type="gene ID" value="HanXRQr2_Chr11g0514511"/>
</dbReference>
<reference evidence="2" key="3">
    <citation type="submission" date="2020-06" db="EMBL/GenBank/DDBJ databases">
        <title>Helianthus annuus Genome sequencing and assembly Release 2.</title>
        <authorList>
            <person name="Gouzy J."/>
            <person name="Langlade N."/>
            <person name="Munos S."/>
        </authorList>
    </citation>
    <scope>NUCLEOTIDE SEQUENCE</scope>
    <source>
        <tissue evidence="2">Leaves</tissue>
    </source>
</reference>
<protein>
    <submittedName>
        <fullName evidence="3">Uncharacterized protein</fullName>
    </submittedName>
</protein>
<dbReference type="EMBL" id="CM007900">
    <property type="protein sequence ID" value="OTG09139.1"/>
    <property type="molecule type" value="Genomic_DNA"/>
</dbReference>
<gene>
    <name evidence="3" type="ORF">HannXRQ_Chr11g0349631</name>
    <name evidence="2" type="ORF">HanXRQr2_Chr11g0514511</name>
</gene>
<accession>A0A251TEG9</accession>
<keyword evidence="4" id="KW-1185">Reference proteome</keyword>
<name>A0A251TEG9_HELAN</name>